<comment type="similarity">
    <text evidence="1">Belongs to the PPR family. P subfamily.</text>
</comment>
<evidence type="ECO:0000256" key="3">
    <source>
        <dbReference type="PROSITE-ProRule" id="PRU00708"/>
    </source>
</evidence>
<evidence type="ECO:0000256" key="1">
    <source>
        <dbReference type="ARBA" id="ARBA00007626"/>
    </source>
</evidence>
<evidence type="ECO:0000313" key="4">
    <source>
        <dbReference type="EMBL" id="TQD95046.1"/>
    </source>
</evidence>
<dbReference type="InterPro" id="IPR002885">
    <property type="entry name" value="PPR_rpt"/>
</dbReference>
<dbReference type="Proteomes" id="UP000315295">
    <property type="component" value="Unassembled WGS sequence"/>
</dbReference>
<dbReference type="Pfam" id="PF13812">
    <property type="entry name" value="PPR_3"/>
    <property type="match status" value="1"/>
</dbReference>
<proteinExistence type="inferred from homology"/>
<evidence type="ECO:0000313" key="5">
    <source>
        <dbReference type="Proteomes" id="UP000315295"/>
    </source>
</evidence>
<dbReference type="PANTHER" id="PTHR47447">
    <property type="entry name" value="OS03G0856100 PROTEIN"/>
    <property type="match status" value="1"/>
</dbReference>
<reference evidence="4 5" key="1">
    <citation type="journal article" date="2019" name="G3 (Bethesda)">
        <title>Sequencing of a Wild Apple (Malus baccata) Genome Unravels the Differences Between Cultivated and Wild Apple Species Regarding Disease Resistance and Cold Tolerance.</title>
        <authorList>
            <person name="Chen X."/>
        </authorList>
    </citation>
    <scope>NUCLEOTIDE SEQUENCE [LARGE SCALE GENOMIC DNA]</scope>
    <source>
        <strain evidence="5">cv. Shandingzi</strain>
        <tissue evidence="4">Leaves</tissue>
    </source>
</reference>
<dbReference type="EMBL" id="VIEB01000327">
    <property type="protein sequence ID" value="TQD95046.1"/>
    <property type="molecule type" value="Genomic_DNA"/>
</dbReference>
<evidence type="ECO:0008006" key="6">
    <source>
        <dbReference type="Google" id="ProtNLM"/>
    </source>
</evidence>
<feature type="repeat" description="PPR" evidence="3">
    <location>
        <begin position="185"/>
        <end position="219"/>
    </location>
</feature>
<dbReference type="Pfam" id="PF01535">
    <property type="entry name" value="PPR"/>
    <property type="match status" value="1"/>
</dbReference>
<dbReference type="PROSITE" id="PS51375">
    <property type="entry name" value="PPR"/>
    <property type="match status" value="7"/>
</dbReference>
<feature type="repeat" description="PPR" evidence="3">
    <location>
        <begin position="115"/>
        <end position="149"/>
    </location>
</feature>
<dbReference type="InterPro" id="IPR011990">
    <property type="entry name" value="TPR-like_helical_dom_sf"/>
</dbReference>
<feature type="repeat" description="PPR" evidence="3">
    <location>
        <begin position="150"/>
        <end position="184"/>
    </location>
</feature>
<sequence>MDPTASLAKALFKNTNNPKLAWHLFKRIISSPTSSSSSSDLPLRSLPVIARILINSKMHREIDSLLQLLLFSQPVETLRPCLVSLVRILAKSNLPDKAVAHFKSLRSRFPDKPPSVYLYNLLLESSLRENNVDFVLWLYKDMIFAGIKPETYTFNLLIWALCESDRLDDAREVFDKMRDKGCQPNEYSVGILVRGYCRAGLAGRGLEVLDEVRSCNVFPNKVVYNTLISSFCKQGRTNEAEKLVERMREDGLFPDAITFNSRISALCSAGKILEGSRIFRDMRVDDQGLGLPQPNVVTYNLMLQGFCKEGMLEEAEALLKSMEKAGDFINLESYNIWLLGLVRKGKLLEARLVLQEMVDKGIEPSIYSYKIVIPGFCKNGMLRAERTVMSLMDVYAWDIDDGSGIAMKTLKRFPLYELLTYAKENVHGLSSSCALGQVDSAFGPMFWSHINSIGHIDRAKLKEARTTVTTSIPAEDA</sequence>
<feature type="repeat" description="PPR" evidence="3">
    <location>
        <begin position="330"/>
        <end position="364"/>
    </location>
</feature>
<keyword evidence="5" id="KW-1185">Reference proteome</keyword>
<comment type="caution">
    <text evidence="4">The sequence shown here is derived from an EMBL/GenBank/DDBJ whole genome shotgun (WGS) entry which is preliminary data.</text>
</comment>
<dbReference type="Gene3D" id="1.25.40.10">
    <property type="entry name" value="Tetratricopeptide repeat domain"/>
    <property type="match status" value="3"/>
</dbReference>
<feature type="repeat" description="PPR" evidence="3">
    <location>
        <begin position="295"/>
        <end position="329"/>
    </location>
</feature>
<dbReference type="NCBIfam" id="TIGR00756">
    <property type="entry name" value="PPR"/>
    <property type="match status" value="6"/>
</dbReference>
<gene>
    <name evidence="4" type="ORF">C1H46_019314</name>
</gene>
<evidence type="ECO:0000256" key="2">
    <source>
        <dbReference type="ARBA" id="ARBA00022737"/>
    </source>
</evidence>
<feature type="repeat" description="PPR" evidence="3">
    <location>
        <begin position="220"/>
        <end position="254"/>
    </location>
</feature>
<keyword evidence="2" id="KW-0677">Repeat</keyword>
<protein>
    <recommendedName>
        <fullName evidence="6">Pentacotripeptide-repeat region of PRORP domain-containing protein</fullName>
    </recommendedName>
</protein>
<organism evidence="4 5">
    <name type="scientific">Malus baccata</name>
    <name type="common">Siberian crab apple</name>
    <name type="synonym">Pyrus baccata</name>
    <dbReference type="NCBI Taxonomy" id="106549"/>
    <lineage>
        <taxon>Eukaryota</taxon>
        <taxon>Viridiplantae</taxon>
        <taxon>Streptophyta</taxon>
        <taxon>Embryophyta</taxon>
        <taxon>Tracheophyta</taxon>
        <taxon>Spermatophyta</taxon>
        <taxon>Magnoliopsida</taxon>
        <taxon>eudicotyledons</taxon>
        <taxon>Gunneridae</taxon>
        <taxon>Pentapetalae</taxon>
        <taxon>rosids</taxon>
        <taxon>fabids</taxon>
        <taxon>Rosales</taxon>
        <taxon>Rosaceae</taxon>
        <taxon>Amygdaloideae</taxon>
        <taxon>Maleae</taxon>
        <taxon>Malus</taxon>
    </lineage>
</organism>
<dbReference type="PANTHER" id="PTHR47447:SF28">
    <property type="entry name" value="PENTACOTRIPEPTIDE-REPEAT REGION OF PRORP DOMAIN-CONTAINING PROTEIN"/>
    <property type="match status" value="1"/>
</dbReference>
<dbReference type="Pfam" id="PF13041">
    <property type="entry name" value="PPR_2"/>
    <property type="match status" value="3"/>
</dbReference>
<feature type="repeat" description="PPR" evidence="3">
    <location>
        <begin position="255"/>
        <end position="289"/>
    </location>
</feature>
<accession>A0A540M8K6</accession>
<dbReference type="AlphaFoldDB" id="A0A540M8K6"/>
<name>A0A540M8K6_MALBA</name>